<dbReference type="Proteomes" id="UP000823773">
    <property type="component" value="Unassembled WGS sequence"/>
</dbReference>
<keyword evidence="2" id="KW-1185">Reference proteome</keyword>
<reference evidence="1" key="1">
    <citation type="submission" date="2021-03" db="EMBL/GenBank/DDBJ databases">
        <title>Genomic Encyclopedia of Type Strains, Phase IV (KMG-IV): sequencing the most valuable type-strain genomes for metagenomic binning, comparative biology and taxonomic classification.</title>
        <authorList>
            <person name="Goeker M."/>
        </authorList>
    </citation>
    <scope>NUCLEOTIDE SEQUENCE</scope>
    <source>
        <strain evidence="1">DSM 18131</strain>
    </source>
</reference>
<protein>
    <submittedName>
        <fullName evidence="1">Uncharacterized protein</fullName>
    </submittedName>
</protein>
<organism evidence="1 2">
    <name type="scientific">Ensifer adhaerens</name>
    <name type="common">Sinorhizobium morelense</name>
    <dbReference type="NCBI Taxonomy" id="106592"/>
    <lineage>
        <taxon>Bacteria</taxon>
        <taxon>Pseudomonadati</taxon>
        <taxon>Pseudomonadota</taxon>
        <taxon>Alphaproteobacteria</taxon>
        <taxon>Hyphomicrobiales</taxon>
        <taxon>Rhizobiaceae</taxon>
        <taxon>Sinorhizobium/Ensifer group</taxon>
        <taxon>Ensifer</taxon>
    </lineage>
</organism>
<evidence type="ECO:0000313" key="2">
    <source>
        <dbReference type="Proteomes" id="UP000823773"/>
    </source>
</evidence>
<proteinExistence type="predicted"/>
<evidence type="ECO:0000313" key="1">
    <source>
        <dbReference type="EMBL" id="MBP1871885.1"/>
    </source>
</evidence>
<gene>
    <name evidence="1" type="ORF">J2Z19_001597</name>
</gene>
<dbReference type="EMBL" id="JAGGJR010000002">
    <property type="protein sequence ID" value="MBP1871885.1"/>
    <property type="molecule type" value="Genomic_DNA"/>
</dbReference>
<comment type="caution">
    <text evidence="1">The sequence shown here is derived from an EMBL/GenBank/DDBJ whole genome shotgun (WGS) entry which is preliminary data.</text>
</comment>
<sequence length="43" mass="4692">MLQTWYEEQGVVFVRPAGENGWGLIDNSQAVKAGQQELAKGSV</sequence>
<name>A0ACC5SSS0_ENSAD</name>
<accession>A0ACC5SSS0</accession>